<dbReference type="Gene3D" id="2.160.20.10">
    <property type="entry name" value="Single-stranded right-handed beta-helix, Pectin lyase-like"/>
    <property type="match status" value="4"/>
</dbReference>
<dbReference type="InterPro" id="IPR012334">
    <property type="entry name" value="Pectin_lyas_fold"/>
</dbReference>
<feature type="domain" description="Pectinesterase catalytic" evidence="12">
    <location>
        <begin position="511"/>
        <end position="803"/>
    </location>
</feature>
<feature type="domain" description="Pectinesterase catalytic" evidence="12">
    <location>
        <begin position="1239"/>
        <end position="1529"/>
    </location>
</feature>
<dbReference type="EC" id="3.1.1.11" evidence="4"/>
<keyword evidence="8" id="KW-0063">Aspartyl esterase</keyword>
<evidence type="ECO:0000256" key="9">
    <source>
        <dbReference type="ARBA" id="ARBA00047928"/>
    </source>
</evidence>
<evidence type="ECO:0000256" key="5">
    <source>
        <dbReference type="ARBA" id="ARBA00022525"/>
    </source>
</evidence>
<name>A0A4S9CCM0_AURPU</name>
<evidence type="ECO:0000259" key="12">
    <source>
        <dbReference type="Pfam" id="PF01095"/>
    </source>
</evidence>
<dbReference type="InterPro" id="IPR000070">
    <property type="entry name" value="Pectinesterase_cat"/>
</dbReference>
<evidence type="ECO:0000256" key="8">
    <source>
        <dbReference type="ARBA" id="ARBA00023085"/>
    </source>
</evidence>
<dbReference type="EMBL" id="QZAS01000032">
    <property type="protein sequence ID" value="THX03494.1"/>
    <property type="molecule type" value="Genomic_DNA"/>
</dbReference>
<keyword evidence="5" id="KW-0964">Secreted</keyword>
<comment type="catalytic activity">
    <reaction evidence="9">
        <text>[(1-&gt;4)-alpha-D-galacturonosyl methyl ester](n) + n H2O = [(1-&gt;4)-alpha-D-galacturonosyl](n) + n methanol + n H(+)</text>
        <dbReference type="Rhea" id="RHEA:22380"/>
        <dbReference type="Rhea" id="RHEA-COMP:14570"/>
        <dbReference type="Rhea" id="RHEA-COMP:14573"/>
        <dbReference type="ChEBI" id="CHEBI:15377"/>
        <dbReference type="ChEBI" id="CHEBI:15378"/>
        <dbReference type="ChEBI" id="CHEBI:17790"/>
        <dbReference type="ChEBI" id="CHEBI:140522"/>
        <dbReference type="ChEBI" id="CHEBI:140523"/>
        <dbReference type="EC" id="3.1.1.11"/>
    </reaction>
</comment>
<evidence type="ECO:0000256" key="3">
    <source>
        <dbReference type="ARBA" id="ARBA00008891"/>
    </source>
</evidence>
<sequence>MRISFISGLIALASVVVAQNITDVLTTSSSSAASTSSSSSVDLSATSVASSTSSLAQPTSSAASSSVTAFTVAIDGSAQFTGINAAIAAAQSSGVPTVVLKAGTYTEAISMVGLQTVTVVGPTASSYAQNQVAISAPAGSVGVVSVPTNHKGATFRNLNLTNTASTTSWSPAAYVRSSKVAFYGCSLVSHSLGVIYGSYGTTLIANSYIEGTDRLFANFPTVYVYGSTIAPTALNAFIVYGKGLVSNGVNYNSTVVIDSSSVIQKPGTSNTGVVLATPNGNYTNAIYRNTSLPSNIAASGVWSQSCTLINIFGEYQTTGIGAYSSANAAARVKACDVQLSASQVSSFNIEQVFGNAYVGYSSFDVSWIDSSVLEAIQNSNSAQIAVGTSKSVTSPVTSPFASSSSSSVASSPSSSSSAAISSASSSSSLFLTFSTSVSVDVSGVSSSTSAAGSTSASSSSASASADVAGSSSASSNSSVSSIATSSTSTAASSSTCGTPNPSATLIVSQTETGCGFYNNISSAVAAIPADKKAYTIYIKAGTYTEQLSINRQGKVILIGETSFKNDYSQNSVKVQFSRGELTSAGRNEETPVIYAKKSNDNTGMAIYNIDFINTYPQTVDTAALAADFYGANINAYGCSFIGFQDTLLANQGTQVFSNCYVEGSVDFVWGFGTAYFYQSVIASNTKGSCNAAQGRKLGTTTAYIFDSCYVTYTSTYGETFGATYLGRPYSSYSTVVYKNSYIDKHINAAGWQVWSKSNPQTSNVMLGEYNNTGPSSWSSGRVSFSTNLTDDQAAAYTLSSWVDVSAVDMTAYNYVPSWSFPVSGTSSAPSGPSSSASGTASGTASASALATSIGLITTASVNAHPDSGTVPSQYAVTVSARGADNAAFTSLTAALESLPKDNTNQTIFLYPGSYVEQVPSINRPGAVRIVGYTPAAPGKSYKDNQVTVTFSRGLSISPRPSGSSNADTAVIATASNKISFYNVNFINTDNLDGLTDNYVTLAASIYGNNIAFYACSFEGWQDTLLTGATSGYQYYESCYINGAIDFIWGYSKAYFKGCTIGAKRAKSCVTAQSRSSTSAVGGYIFDQCLFTSAHDATTDLTGSVYLGRPYSAYALVVVKNSYLDATVHPSGWKIWSATDPRTDHITFAEYANTGPGNWENNAAARQAFGKATLLTSDTYPLASVMDSTSWIDMTYFNSIVTPQPAVVNTTSPVTPPVVGSSAYNGTTPPAGALIVSKIAINDVTTYGTIQEALNAAPTSSKTNATIFIYPGVYEEQLIVAKSGTTIFMGYSDSTDDYSKNQVIIQQSRGIDTQGDGSNVDGATVYATGNYFYAYNINFRNNNGTQQNIASLGFAVKSSKYAFLHGCQVYGNQDTLYINGFMFAFKTYIEGNVDFIFGSGSGYFLDSTIAPNEDGVAISASKRTTNTTQAGFVFDQCSLVPAAGTSGFKNVSLGRPWNNNARVLYVGCYLDSMIGRAGWTQWSKSTPNTDGVVFTEYRNNGPGSNTCDRAGFSKQLTESEVTQFQLSSFFTTTSWIDFSVVDTQPFTPSIDSAPAACASSTVSSSTVLPSSTSSRTSSTLSSSSLTSSTLLSSSTPLVTATVTTTVITRVTASTTVTNADITSTSVIYVTQDNGLTVTPEPVLRTSSVRATIIIVATTTRAGRTTTSRSTEVVLSTATVSARVSTIRSTSIVSTTTTVSGRDTTIRSTETNYFTTSVAGRTSTVRATSTVSIASTSTPRAVSTTTNLGGVVTVYSTSTPRASTVTSTTTIQAADVTSSTTIRRSTITQSFTSIKTTTRVVTTTATCVPLAAARLFRRGLEARAAGTTTIRVSATQTSYVTTSTITSAGLTAYTSVTSTTTIGSTTTLRAATSTTVITALATSTSFVTESAASVTAVSTVLSTSVTTQTIAADVLTSLAYSTSTATVSIPGNTVTSVATVSSVQTISAAAVTSTSYRLVSTTTVVTAERAIVTVTNSADSTTTIITTLPTSSATVWRTSSIRGSTSYVTVTPAASTKSTTIKISSTVFTTTSRTSQGAIACTT</sequence>
<gene>
    <name evidence="13" type="ORF">D6D13_07621</name>
</gene>
<dbReference type="UniPathway" id="UPA00545">
    <property type="reaction ID" value="UER00823"/>
</dbReference>
<keyword evidence="7" id="KW-0378">Hydrolase</keyword>
<dbReference type="FunFam" id="2.160.20.10:FF:000014">
    <property type="entry name" value="Pectinesterase"/>
    <property type="match status" value="3"/>
</dbReference>
<feature type="domain" description="Pectinesterase catalytic" evidence="12">
    <location>
        <begin position="877"/>
        <end position="1159"/>
    </location>
</feature>
<dbReference type="GO" id="GO:0045490">
    <property type="term" value="P:pectin catabolic process"/>
    <property type="evidence" value="ECO:0007669"/>
    <property type="project" value="UniProtKB-UniPathway"/>
</dbReference>
<dbReference type="Pfam" id="PF01095">
    <property type="entry name" value="Pectinesterase"/>
    <property type="match status" value="4"/>
</dbReference>
<evidence type="ECO:0000256" key="10">
    <source>
        <dbReference type="SAM" id="MobiDB-lite"/>
    </source>
</evidence>
<dbReference type="GO" id="GO:0005576">
    <property type="term" value="C:extracellular region"/>
    <property type="evidence" value="ECO:0007669"/>
    <property type="project" value="UniProtKB-SubCell"/>
</dbReference>
<reference evidence="13" key="1">
    <citation type="submission" date="2018-10" db="EMBL/GenBank/DDBJ databases">
        <title>Fifty Aureobasidium pullulans genomes reveal a recombining polyextremotolerant generalist.</title>
        <authorList>
            <person name="Gostincar C."/>
            <person name="Turk M."/>
            <person name="Zajc J."/>
            <person name="Gunde-Cimerman N."/>
        </authorList>
    </citation>
    <scope>NUCLEOTIDE SEQUENCE [LARGE SCALE GENOMIC DNA]</scope>
    <source>
        <strain evidence="13">EXF-10085</strain>
    </source>
</reference>
<dbReference type="SUPFAM" id="SSF51126">
    <property type="entry name" value="Pectin lyase-like"/>
    <property type="match status" value="4"/>
</dbReference>
<evidence type="ECO:0000256" key="4">
    <source>
        <dbReference type="ARBA" id="ARBA00013229"/>
    </source>
</evidence>
<evidence type="ECO:0000313" key="13">
    <source>
        <dbReference type="EMBL" id="THX03494.1"/>
    </source>
</evidence>
<feature type="signal peptide" evidence="11">
    <location>
        <begin position="1"/>
        <end position="18"/>
    </location>
</feature>
<evidence type="ECO:0000256" key="11">
    <source>
        <dbReference type="SAM" id="SignalP"/>
    </source>
</evidence>
<protein>
    <recommendedName>
        <fullName evidence="4">pectinesterase</fullName>
        <ecNumber evidence="4">3.1.1.11</ecNumber>
    </recommendedName>
</protein>
<dbReference type="PANTHER" id="PTHR31321">
    <property type="entry name" value="ACYL-COA THIOESTER HYDROLASE YBHC-RELATED"/>
    <property type="match status" value="1"/>
</dbReference>
<feature type="region of interest" description="Disordered" evidence="10">
    <location>
        <begin position="1563"/>
        <end position="1588"/>
    </location>
</feature>
<feature type="domain" description="Pectinesterase catalytic" evidence="12">
    <location>
        <begin position="71"/>
        <end position="351"/>
    </location>
</feature>
<accession>A0A4S9CCM0</accession>
<proteinExistence type="inferred from homology"/>
<dbReference type="PANTHER" id="PTHR31321:SF58">
    <property type="entry name" value="METHYLESTERASE, PUTATIVE-RELATED"/>
    <property type="match status" value="1"/>
</dbReference>
<dbReference type="GO" id="GO:0030599">
    <property type="term" value="F:pectinesterase activity"/>
    <property type="evidence" value="ECO:0007669"/>
    <property type="project" value="UniProtKB-EC"/>
</dbReference>
<keyword evidence="13" id="KW-0456">Lyase</keyword>
<organism evidence="13">
    <name type="scientific">Aureobasidium pullulans</name>
    <name type="common">Black yeast</name>
    <name type="synonym">Pullularia pullulans</name>
    <dbReference type="NCBI Taxonomy" id="5580"/>
    <lineage>
        <taxon>Eukaryota</taxon>
        <taxon>Fungi</taxon>
        <taxon>Dikarya</taxon>
        <taxon>Ascomycota</taxon>
        <taxon>Pezizomycotina</taxon>
        <taxon>Dothideomycetes</taxon>
        <taxon>Dothideomycetidae</taxon>
        <taxon>Dothideales</taxon>
        <taxon>Saccotheciaceae</taxon>
        <taxon>Aureobasidium</taxon>
    </lineage>
</organism>
<feature type="chain" id="PRO_5020842486" description="pectinesterase" evidence="11">
    <location>
        <begin position="19"/>
        <end position="2041"/>
    </location>
</feature>
<dbReference type="GO" id="GO:0042545">
    <property type="term" value="P:cell wall modification"/>
    <property type="evidence" value="ECO:0007669"/>
    <property type="project" value="InterPro"/>
</dbReference>
<comment type="pathway">
    <text evidence="2">Glycan metabolism; pectin degradation; 2-dehydro-3-deoxy-D-gluconate from pectin: step 1/5.</text>
</comment>
<evidence type="ECO:0000256" key="6">
    <source>
        <dbReference type="ARBA" id="ARBA00022729"/>
    </source>
</evidence>
<comment type="subcellular location">
    <subcellularLocation>
        <location evidence="1">Secreted</location>
    </subcellularLocation>
</comment>
<comment type="caution">
    <text evidence="13">The sequence shown here is derived from an EMBL/GenBank/DDBJ whole genome shotgun (WGS) entry which is preliminary data.</text>
</comment>
<dbReference type="InterPro" id="IPR011050">
    <property type="entry name" value="Pectin_lyase_fold/virulence"/>
</dbReference>
<evidence type="ECO:0000256" key="2">
    <source>
        <dbReference type="ARBA" id="ARBA00005184"/>
    </source>
</evidence>
<dbReference type="GO" id="GO:0016829">
    <property type="term" value="F:lyase activity"/>
    <property type="evidence" value="ECO:0007669"/>
    <property type="project" value="UniProtKB-KW"/>
</dbReference>
<evidence type="ECO:0000256" key="1">
    <source>
        <dbReference type="ARBA" id="ARBA00004613"/>
    </source>
</evidence>
<keyword evidence="6 11" id="KW-0732">Signal</keyword>
<evidence type="ECO:0000256" key="7">
    <source>
        <dbReference type="ARBA" id="ARBA00022801"/>
    </source>
</evidence>
<comment type="similarity">
    <text evidence="3">Belongs to the pectinesterase family.</text>
</comment>